<evidence type="ECO:0000313" key="1">
    <source>
        <dbReference type="EMBL" id="GLP99120.1"/>
    </source>
</evidence>
<name>A0ABQ5TTL2_9GAMM</name>
<dbReference type="EMBL" id="BSND01000004">
    <property type="protein sequence ID" value="GLP99120.1"/>
    <property type="molecule type" value="Genomic_DNA"/>
</dbReference>
<proteinExistence type="predicted"/>
<protein>
    <submittedName>
        <fullName evidence="1">Uncharacterized protein</fullName>
    </submittedName>
</protein>
<gene>
    <name evidence="1" type="ORF">GCM10007891_09740</name>
</gene>
<organism evidence="1 2">
    <name type="scientific">Methylophaga thalassica</name>
    <dbReference type="NCBI Taxonomy" id="40223"/>
    <lineage>
        <taxon>Bacteria</taxon>
        <taxon>Pseudomonadati</taxon>
        <taxon>Pseudomonadota</taxon>
        <taxon>Gammaproteobacteria</taxon>
        <taxon>Thiotrichales</taxon>
        <taxon>Piscirickettsiaceae</taxon>
        <taxon>Methylophaga</taxon>
    </lineage>
</organism>
<comment type="caution">
    <text evidence="1">The sequence shown here is derived from an EMBL/GenBank/DDBJ whole genome shotgun (WGS) entry which is preliminary data.</text>
</comment>
<accession>A0ABQ5TTL2</accession>
<dbReference type="Proteomes" id="UP001161423">
    <property type="component" value="Unassembled WGS sequence"/>
</dbReference>
<reference evidence="1" key="2">
    <citation type="submission" date="2023-01" db="EMBL/GenBank/DDBJ databases">
        <title>Draft genome sequence of Methylophaga thalassica strain NBRC 102424.</title>
        <authorList>
            <person name="Sun Q."/>
            <person name="Mori K."/>
        </authorList>
    </citation>
    <scope>NUCLEOTIDE SEQUENCE</scope>
    <source>
        <strain evidence="1">NBRC 102424</strain>
    </source>
</reference>
<sequence length="93" mass="10502">MSQIKVKFSIFIEPGAQNPVFKDGEGIEYFWSGGDNGEMKVASRHFWDVLGYNKGLTYTISDGEENGVTDLYCNSCTSYRNKVVLYAVIFQIL</sequence>
<dbReference type="RefSeq" id="WP_284722634.1">
    <property type="nucleotide sequence ID" value="NZ_BSND01000004.1"/>
</dbReference>
<evidence type="ECO:0000313" key="2">
    <source>
        <dbReference type="Proteomes" id="UP001161423"/>
    </source>
</evidence>
<keyword evidence="2" id="KW-1185">Reference proteome</keyword>
<reference evidence="1" key="1">
    <citation type="journal article" date="2014" name="Int. J. Syst. Evol. Microbiol.">
        <title>Complete genome of a new Firmicutes species belonging to the dominant human colonic microbiota ('Ruminococcus bicirculans') reveals two chromosomes and a selective capacity to utilize plant glucans.</title>
        <authorList>
            <consortium name="NISC Comparative Sequencing Program"/>
            <person name="Wegmann U."/>
            <person name="Louis P."/>
            <person name="Goesmann A."/>
            <person name="Henrissat B."/>
            <person name="Duncan S.H."/>
            <person name="Flint H.J."/>
        </authorList>
    </citation>
    <scope>NUCLEOTIDE SEQUENCE</scope>
    <source>
        <strain evidence="1">NBRC 102424</strain>
    </source>
</reference>